<protein>
    <submittedName>
        <fullName evidence="1">Uncharacterized protein</fullName>
    </submittedName>
</protein>
<evidence type="ECO:0000313" key="1">
    <source>
        <dbReference type="EMBL" id="WXC76804.1"/>
    </source>
</evidence>
<dbReference type="Proteomes" id="UP001432046">
    <property type="component" value="Chromosome"/>
</dbReference>
<dbReference type="EMBL" id="CP147711">
    <property type="protein sequence ID" value="WXC76804.1"/>
    <property type="molecule type" value="Genomic_DNA"/>
</dbReference>
<accession>A0ABZ2NRK1</accession>
<organism evidence="1 2">
    <name type="scientific">Bradyrhizobium septentrionale</name>
    <dbReference type="NCBI Taxonomy" id="1404411"/>
    <lineage>
        <taxon>Bacteria</taxon>
        <taxon>Pseudomonadati</taxon>
        <taxon>Pseudomonadota</taxon>
        <taxon>Alphaproteobacteria</taxon>
        <taxon>Hyphomicrobiales</taxon>
        <taxon>Nitrobacteraceae</taxon>
        <taxon>Bradyrhizobium</taxon>
    </lineage>
</organism>
<keyword evidence="2" id="KW-1185">Reference proteome</keyword>
<reference evidence="1" key="1">
    <citation type="journal article" date="2021" name="Int. J. Syst. Evol. Microbiol.">
        <title>Bradyrhizobium septentrionale sp. nov. (sv. septentrionale) and Bradyrhizobium quebecense sp. nov. (sv. septentrionale) associated with legumes native to Canada possess rearranged symbiosis genes and numerous insertion sequences.</title>
        <authorList>
            <person name="Bromfield E.S.P."/>
            <person name="Cloutier S."/>
        </authorList>
    </citation>
    <scope>NUCLEOTIDE SEQUENCE</scope>
    <source>
        <strain evidence="1">5S5</strain>
    </source>
</reference>
<sequence>MDSAAERVNLLIRSAIDWQRCATTSMSNSSSVAWRDRRADREIALRVDVAQHDAPIPVRATRCTPRAVTRACHAIQCTCIYHKIVQCVIYSIAVQQIEH</sequence>
<proteinExistence type="predicted"/>
<evidence type="ECO:0000313" key="2">
    <source>
        <dbReference type="Proteomes" id="UP001432046"/>
    </source>
</evidence>
<reference evidence="1" key="2">
    <citation type="submission" date="2024-03" db="EMBL/GenBank/DDBJ databases">
        <authorList>
            <person name="Bromfield E.S.P."/>
            <person name="Cloutier S."/>
        </authorList>
    </citation>
    <scope>NUCLEOTIDE SEQUENCE</scope>
    <source>
        <strain evidence="1">5S5</strain>
    </source>
</reference>
<gene>
    <name evidence="1" type="ORF">WDK88_25370</name>
</gene>
<name>A0ABZ2NRK1_9BRAD</name>
<dbReference type="RefSeq" id="WP_338833367.1">
    <property type="nucleotide sequence ID" value="NZ_CP147711.1"/>
</dbReference>